<dbReference type="EMBL" id="WWCN01000028">
    <property type="protein sequence ID" value="MYM26467.1"/>
    <property type="molecule type" value="Genomic_DNA"/>
</dbReference>
<comment type="caution">
    <text evidence="1">The sequence shown here is derived from an EMBL/GenBank/DDBJ whole genome shotgun (WGS) entry which is preliminary data.</text>
</comment>
<accession>A0A6L8KI89</accession>
<keyword evidence="2" id="KW-1185">Reference proteome</keyword>
<dbReference type="Proteomes" id="UP000479335">
    <property type="component" value="Unassembled WGS sequence"/>
</dbReference>
<name>A0A6L8KI89_9BURK</name>
<proteinExistence type="predicted"/>
<organism evidence="1 2">
    <name type="scientific">Duganella flavida</name>
    <dbReference type="NCBI Taxonomy" id="2692175"/>
    <lineage>
        <taxon>Bacteria</taxon>
        <taxon>Pseudomonadati</taxon>
        <taxon>Pseudomonadota</taxon>
        <taxon>Betaproteobacteria</taxon>
        <taxon>Burkholderiales</taxon>
        <taxon>Oxalobacteraceae</taxon>
        <taxon>Telluria group</taxon>
        <taxon>Duganella</taxon>
    </lineage>
</organism>
<feature type="non-terminal residue" evidence="1">
    <location>
        <position position="137"/>
    </location>
</feature>
<gene>
    <name evidence="1" type="ORF">GTP46_27950</name>
</gene>
<evidence type="ECO:0000313" key="2">
    <source>
        <dbReference type="Proteomes" id="UP000479335"/>
    </source>
</evidence>
<reference evidence="1 2" key="1">
    <citation type="submission" date="2019-12" db="EMBL/GenBank/DDBJ databases">
        <title>Novel species isolated from a subtropical stream in China.</title>
        <authorList>
            <person name="Lu H."/>
        </authorList>
    </citation>
    <scope>NUCLEOTIDE SEQUENCE [LARGE SCALE GENOMIC DNA]</scope>
    <source>
        <strain evidence="1 2">FT135W</strain>
    </source>
</reference>
<dbReference type="PROSITE" id="PS51257">
    <property type="entry name" value="PROKAR_LIPOPROTEIN"/>
    <property type="match status" value="1"/>
</dbReference>
<evidence type="ECO:0008006" key="3">
    <source>
        <dbReference type="Google" id="ProtNLM"/>
    </source>
</evidence>
<dbReference type="RefSeq" id="WP_161009904.1">
    <property type="nucleotide sequence ID" value="NZ_WWCN01000028.1"/>
</dbReference>
<sequence>MVKFKKNAGYFLGVFLLSGCSYYTNLKPVKIDASLLELPVVRPGLDRYSSRQIVGSSEVGFTPYVSPAAALSGILAAGIASGNANTGISLSSNLKDNRNDGNSLFGPGVLVDVPKIYFSEVLHEKGIFGEKTSKRFP</sequence>
<protein>
    <recommendedName>
        <fullName evidence="3">Lipoprotein</fullName>
    </recommendedName>
</protein>
<dbReference type="AlphaFoldDB" id="A0A6L8KI89"/>
<evidence type="ECO:0000313" key="1">
    <source>
        <dbReference type="EMBL" id="MYM26467.1"/>
    </source>
</evidence>